<organism evidence="9 10">
    <name type="scientific">Tetrahymena thermophila (strain SB210)</name>
    <dbReference type="NCBI Taxonomy" id="312017"/>
    <lineage>
        <taxon>Eukaryota</taxon>
        <taxon>Sar</taxon>
        <taxon>Alveolata</taxon>
        <taxon>Ciliophora</taxon>
        <taxon>Intramacronucleata</taxon>
        <taxon>Oligohymenophorea</taxon>
        <taxon>Hymenostomatida</taxon>
        <taxon>Tetrahymenina</taxon>
        <taxon>Tetrahymenidae</taxon>
        <taxon>Tetrahymena</taxon>
    </lineage>
</organism>
<evidence type="ECO:0000259" key="7">
    <source>
        <dbReference type="PROSITE" id="PS50076"/>
    </source>
</evidence>
<feature type="domain" description="CR-type" evidence="8">
    <location>
        <begin position="151"/>
        <end position="234"/>
    </location>
</feature>
<dbReference type="Pfam" id="PF00684">
    <property type="entry name" value="DnaJ_CXXCXGXG"/>
    <property type="match status" value="1"/>
</dbReference>
<dbReference type="Gene3D" id="2.60.260.20">
    <property type="entry name" value="Urease metallochaperone UreE, N-terminal domain"/>
    <property type="match status" value="2"/>
</dbReference>
<dbReference type="CDD" id="cd10719">
    <property type="entry name" value="DnaJ_zf"/>
    <property type="match status" value="1"/>
</dbReference>
<dbReference type="PRINTS" id="PR00625">
    <property type="entry name" value="JDOMAIN"/>
</dbReference>
<dbReference type="FunCoup" id="I7M3A9">
    <property type="interactions" value="376"/>
</dbReference>
<keyword evidence="2" id="KW-0677">Repeat</keyword>
<dbReference type="FunFam" id="2.60.260.20:FF:000005">
    <property type="entry name" value="Chaperone protein dnaJ 1, mitochondrial"/>
    <property type="match status" value="1"/>
</dbReference>
<keyword evidence="5" id="KW-0143">Chaperone</keyword>
<dbReference type="InParanoid" id="I7M3A9"/>
<dbReference type="AlphaFoldDB" id="I7M3A9"/>
<dbReference type="PANTHER" id="PTHR43096">
    <property type="entry name" value="DNAJ HOMOLOG 1, MITOCHONDRIAL-RELATED"/>
    <property type="match status" value="1"/>
</dbReference>
<evidence type="ECO:0000313" key="9">
    <source>
        <dbReference type="EMBL" id="EAS02794.3"/>
    </source>
</evidence>
<dbReference type="SUPFAM" id="SSF49493">
    <property type="entry name" value="HSP40/DnaJ peptide-binding domain"/>
    <property type="match status" value="2"/>
</dbReference>
<gene>
    <name evidence="9" type="ORF">TTHERM_00348840</name>
</gene>
<dbReference type="CDD" id="cd10747">
    <property type="entry name" value="DnaJ_C"/>
    <property type="match status" value="1"/>
</dbReference>
<evidence type="ECO:0000313" key="10">
    <source>
        <dbReference type="Proteomes" id="UP000009168"/>
    </source>
</evidence>
<evidence type="ECO:0000256" key="4">
    <source>
        <dbReference type="ARBA" id="ARBA00022833"/>
    </source>
</evidence>
<dbReference type="InterPro" id="IPR001305">
    <property type="entry name" value="HSP_DnaJ_Cys-rich_dom"/>
</dbReference>
<dbReference type="InterPro" id="IPR036410">
    <property type="entry name" value="HSP_DnaJ_Cys-rich_dom_sf"/>
</dbReference>
<dbReference type="InterPro" id="IPR012724">
    <property type="entry name" value="DnaJ"/>
</dbReference>
<dbReference type="SMART" id="SM00271">
    <property type="entry name" value="DnaJ"/>
    <property type="match status" value="1"/>
</dbReference>
<evidence type="ECO:0000256" key="3">
    <source>
        <dbReference type="ARBA" id="ARBA00022771"/>
    </source>
</evidence>
<dbReference type="CDD" id="cd06257">
    <property type="entry name" value="DnaJ"/>
    <property type="match status" value="1"/>
</dbReference>
<dbReference type="Proteomes" id="UP000009168">
    <property type="component" value="Unassembled WGS sequence"/>
</dbReference>
<dbReference type="PROSITE" id="PS50076">
    <property type="entry name" value="DNAJ_2"/>
    <property type="match status" value="1"/>
</dbReference>
<name>I7M3A9_TETTS</name>
<proteinExistence type="inferred from homology"/>
<dbReference type="RefSeq" id="XP_001023039.3">
    <property type="nucleotide sequence ID" value="XM_001023039.3"/>
</dbReference>
<dbReference type="InterPro" id="IPR001623">
    <property type="entry name" value="DnaJ_domain"/>
</dbReference>
<dbReference type="EMBL" id="GG662523">
    <property type="protein sequence ID" value="EAS02794.3"/>
    <property type="molecule type" value="Genomic_DNA"/>
</dbReference>
<sequence length="388" mass="43729">MKKNLYSILGIPKSSDLSEIKKAYYKLAKQYHPDSNPSPNSKQKFEEITEAYEVLSDDSKRKLYDSCGYSDDATENEEQYEGDTFEAKEKTASGGKGFSKKRNRYHDYEEVFQDFDSFFEQKMKQKARPPTRGADIHYILDLEFLESLTDNVQKAIQFERKCLCPQCKGTRAQQGTMPQRCYSCGGSGTILIRNNSAFASTSINEQMCTECDGYGKVVKNKCQICTGQGFITQTVKENIKIPKGVKSDQVLRKESCGNVGEQGGKNGDLFIKLKVKDHPYYSRNGNNILSDCKVSISQAILGGRVKVETIHGCVEIDIPSGTNDGDVKKLSNLGVAKDNSRYRGDHILTFKIQIPTVLTQEQKNIFEQLKLLDCLTEEKPFDTSNLQY</sequence>
<dbReference type="InterPro" id="IPR018253">
    <property type="entry name" value="DnaJ_domain_CS"/>
</dbReference>
<keyword evidence="4 6" id="KW-0862">Zinc</keyword>
<dbReference type="GO" id="GO:0005524">
    <property type="term" value="F:ATP binding"/>
    <property type="evidence" value="ECO:0007669"/>
    <property type="project" value="InterPro"/>
</dbReference>
<evidence type="ECO:0000259" key="8">
    <source>
        <dbReference type="PROSITE" id="PS51188"/>
    </source>
</evidence>
<dbReference type="HAMAP" id="MF_01152">
    <property type="entry name" value="DnaJ"/>
    <property type="match status" value="1"/>
</dbReference>
<dbReference type="KEGG" id="tet:TTHERM_00348840"/>
<dbReference type="InterPro" id="IPR008971">
    <property type="entry name" value="HSP40/DnaJ_pept-bd"/>
</dbReference>
<dbReference type="Pfam" id="PF00226">
    <property type="entry name" value="DnaJ"/>
    <property type="match status" value="1"/>
</dbReference>
<evidence type="ECO:0000256" key="6">
    <source>
        <dbReference type="PROSITE-ProRule" id="PRU00546"/>
    </source>
</evidence>
<dbReference type="STRING" id="312017.I7M3A9"/>
<dbReference type="PANTHER" id="PTHR43096:SF52">
    <property type="entry name" value="DNAJ HOMOLOG 1, MITOCHONDRIAL-RELATED"/>
    <property type="match status" value="1"/>
</dbReference>
<accession>I7M3A9</accession>
<feature type="domain" description="J" evidence="7">
    <location>
        <begin position="4"/>
        <end position="68"/>
    </location>
</feature>
<feature type="zinc finger region" description="CR-type" evidence="6">
    <location>
        <begin position="151"/>
        <end position="234"/>
    </location>
</feature>
<dbReference type="InterPro" id="IPR036869">
    <property type="entry name" value="J_dom_sf"/>
</dbReference>
<dbReference type="GO" id="GO:0008270">
    <property type="term" value="F:zinc ion binding"/>
    <property type="evidence" value="ECO:0007669"/>
    <property type="project" value="UniProtKB-KW"/>
</dbReference>
<evidence type="ECO:0000256" key="5">
    <source>
        <dbReference type="ARBA" id="ARBA00023186"/>
    </source>
</evidence>
<keyword evidence="1 6" id="KW-0479">Metal-binding</keyword>
<reference evidence="10" key="1">
    <citation type="journal article" date="2006" name="PLoS Biol.">
        <title>Macronuclear genome sequence of the ciliate Tetrahymena thermophila, a model eukaryote.</title>
        <authorList>
            <person name="Eisen J.A."/>
            <person name="Coyne R.S."/>
            <person name="Wu M."/>
            <person name="Wu D."/>
            <person name="Thiagarajan M."/>
            <person name="Wortman J.R."/>
            <person name="Badger J.H."/>
            <person name="Ren Q."/>
            <person name="Amedeo P."/>
            <person name="Jones K.M."/>
            <person name="Tallon L.J."/>
            <person name="Delcher A.L."/>
            <person name="Salzberg S.L."/>
            <person name="Silva J.C."/>
            <person name="Haas B.J."/>
            <person name="Majoros W.H."/>
            <person name="Farzad M."/>
            <person name="Carlton J.M."/>
            <person name="Smith R.K. Jr."/>
            <person name="Garg J."/>
            <person name="Pearlman R.E."/>
            <person name="Karrer K.M."/>
            <person name="Sun L."/>
            <person name="Manning G."/>
            <person name="Elde N.C."/>
            <person name="Turkewitz A.P."/>
            <person name="Asai D.J."/>
            <person name="Wilkes D.E."/>
            <person name="Wang Y."/>
            <person name="Cai H."/>
            <person name="Collins K."/>
            <person name="Stewart B.A."/>
            <person name="Lee S.R."/>
            <person name="Wilamowska K."/>
            <person name="Weinberg Z."/>
            <person name="Ruzzo W.L."/>
            <person name="Wloga D."/>
            <person name="Gaertig J."/>
            <person name="Frankel J."/>
            <person name="Tsao C.-C."/>
            <person name="Gorovsky M.A."/>
            <person name="Keeling P.J."/>
            <person name="Waller R.F."/>
            <person name="Patron N.J."/>
            <person name="Cherry J.M."/>
            <person name="Stover N.A."/>
            <person name="Krieger C.J."/>
            <person name="del Toro C."/>
            <person name="Ryder H.F."/>
            <person name="Williamson S.C."/>
            <person name="Barbeau R.A."/>
            <person name="Hamilton E.P."/>
            <person name="Orias E."/>
        </authorList>
    </citation>
    <scope>NUCLEOTIDE SEQUENCE [LARGE SCALE GENOMIC DNA]</scope>
    <source>
        <strain evidence="10">SB210</strain>
    </source>
</reference>
<evidence type="ECO:0000256" key="2">
    <source>
        <dbReference type="ARBA" id="ARBA00022737"/>
    </source>
</evidence>
<dbReference type="Gene3D" id="2.10.230.10">
    <property type="entry name" value="Heat shock protein DnaJ, cysteine-rich domain"/>
    <property type="match status" value="1"/>
</dbReference>
<dbReference type="Pfam" id="PF01556">
    <property type="entry name" value="DnaJ_C"/>
    <property type="match status" value="1"/>
</dbReference>
<dbReference type="GO" id="GO:0031072">
    <property type="term" value="F:heat shock protein binding"/>
    <property type="evidence" value="ECO:0007669"/>
    <property type="project" value="InterPro"/>
</dbReference>
<evidence type="ECO:0000256" key="1">
    <source>
        <dbReference type="ARBA" id="ARBA00022723"/>
    </source>
</evidence>
<dbReference type="GO" id="GO:0009408">
    <property type="term" value="P:response to heat"/>
    <property type="evidence" value="ECO:0007669"/>
    <property type="project" value="InterPro"/>
</dbReference>
<dbReference type="OrthoDB" id="10256793at2759"/>
<keyword evidence="10" id="KW-1185">Reference proteome</keyword>
<dbReference type="GO" id="GO:0051082">
    <property type="term" value="F:unfolded protein binding"/>
    <property type="evidence" value="ECO:0007669"/>
    <property type="project" value="InterPro"/>
</dbReference>
<dbReference type="Gene3D" id="1.10.287.110">
    <property type="entry name" value="DnaJ domain"/>
    <property type="match status" value="1"/>
</dbReference>
<dbReference type="PROSITE" id="PS51188">
    <property type="entry name" value="ZF_CR"/>
    <property type="match status" value="1"/>
</dbReference>
<keyword evidence="3 6" id="KW-0863">Zinc-finger</keyword>
<dbReference type="SUPFAM" id="SSF57938">
    <property type="entry name" value="DnaJ/Hsp40 cysteine-rich domain"/>
    <property type="match status" value="1"/>
</dbReference>
<dbReference type="SUPFAM" id="SSF46565">
    <property type="entry name" value="Chaperone J-domain"/>
    <property type="match status" value="1"/>
</dbReference>
<dbReference type="PROSITE" id="PS00636">
    <property type="entry name" value="DNAJ_1"/>
    <property type="match status" value="1"/>
</dbReference>
<dbReference type="GO" id="GO:0005737">
    <property type="term" value="C:cytoplasm"/>
    <property type="evidence" value="ECO:0007669"/>
    <property type="project" value="TreeGrafter"/>
</dbReference>
<dbReference type="eggNOG" id="KOG0715">
    <property type="taxonomic scope" value="Eukaryota"/>
</dbReference>
<dbReference type="GO" id="GO:0042026">
    <property type="term" value="P:protein refolding"/>
    <property type="evidence" value="ECO:0007669"/>
    <property type="project" value="TreeGrafter"/>
</dbReference>
<protein>
    <submittedName>
        <fullName evidence="9">DnaJ carboxy-terminal domain protein</fullName>
    </submittedName>
</protein>
<dbReference type="InterPro" id="IPR002939">
    <property type="entry name" value="DnaJ_C"/>
</dbReference>
<dbReference type="GeneID" id="7836834"/>